<keyword evidence="2 3" id="KW-0040">ANK repeat</keyword>
<gene>
    <name evidence="6" type="primary">ANKRD17</name>
    <name evidence="6" type="ORF">AK812_SmicGene38814</name>
</gene>
<dbReference type="PRINTS" id="PR01415">
    <property type="entry name" value="ANKYRIN"/>
</dbReference>
<proteinExistence type="predicted"/>
<dbReference type="EMBL" id="LSRX01001351">
    <property type="protein sequence ID" value="OLP80731.1"/>
    <property type="molecule type" value="Genomic_DNA"/>
</dbReference>
<feature type="repeat" description="ANK" evidence="3">
    <location>
        <begin position="602"/>
        <end position="634"/>
    </location>
</feature>
<dbReference type="InterPro" id="IPR036770">
    <property type="entry name" value="Ankyrin_rpt-contain_sf"/>
</dbReference>
<keyword evidence="4" id="KW-0812">Transmembrane</keyword>
<name>A0A1Q9CCU0_SYMMI</name>
<accession>A0A1Q9CCU0</accession>
<feature type="repeat" description="ANK" evidence="3">
    <location>
        <begin position="503"/>
        <end position="535"/>
    </location>
</feature>
<sequence length="663" mass="70781">MAPAVVRLTAIIGCGLISQAACLLDESSEAADCTTGFLQSGLHLQVTVQREVKEVTPARAGVGLPLQNANCSGRPPADDLLPPLSFLAEERVLQEFGLAAWRERCPAPLDKASLVSLGIESHRIADVAQKNQWALWIALGWLALALSLIVWSFALVAIVPAKEKDRRLLKEPLADQERAYEVGVSRWIGRGPRKSWSVRLDQVKEHGGDIEKVSLAKVIFKSLGAKTMSAMWFTAFMEEFLNGIGMVYALNKFLTTLENLEELQKASPGIHLSYLEPTIQCVILIWGVPFVYRIFSISVVLMDGHISNFATSGLASMVFQKVESMMQLPQDPDLFGTGQQPALMIASGKGHIDVVRLLLEAGGDTNLPDSDGFTALMIAAYKGPVEVVSLLLEAGADLNLANNNCRTALMVAAHHSRVEVVRLLLEAGADINLANNKGSTALVIAAYRGPVEVVRLLLEAGADLNLSNNSGSTALMLAADYGHVEVVRVLLEAGADVNLSNNSGSTALMLAADYGHVEVVRVLLEAGADVNLANNGGWTALMVAARKGRVEIVRVLLEAGADLNLANSSGSTAWMLTAQQGDVEFVRLLLEAGSDVNLANNGGWTALMVAARKGRVDVVRLLLEARADVNLANNNGGSKAHADAAHLLFDSGADKNLADQAMS</sequence>
<dbReference type="AlphaFoldDB" id="A0A1Q9CCU0"/>
<feature type="chain" id="PRO_5013362549" evidence="5">
    <location>
        <begin position="23"/>
        <end position="663"/>
    </location>
</feature>
<evidence type="ECO:0000313" key="7">
    <source>
        <dbReference type="Proteomes" id="UP000186817"/>
    </source>
</evidence>
<dbReference type="PROSITE" id="PS50088">
    <property type="entry name" value="ANK_REPEAT"/>
    <property type="match status" value="9"/>
</dbReference>
<feature type="repeat" description="ANK" evidence="3">
    <location>
        <begin position="437"/>
        <end position="469"/>
    </location>
</feature>
<reference evidence="6 7" key="1">
    <citation type="submission" date="2016-02" db="EMBL/GenBank/DDBJ databases">
        <title>Genome analysis of coral dinoflagellate symbionts highlights evolutionary adaptations to a symbiotic lifestyle.</title>
        <authorList>
            <person name="Aranda M."/>
            <person name="Li Y."/>
            <person name="Liew Y.J."/>
            <person name="Baumgarten S."/>
            <person name="Simakov O."/>
            <person name="Wilson M."/>
            <person name="Piel J."/>
            <person name="Ashoor H."/>
            <person name="Bougouffa S."/>
            <person name="Bajic V.B."/>
            <person name="Ryu T."/>
            <person name="Ravasi T."/>
            <person name="Bayer T."/>
            <person name="Micklem G."/>
            <person name="Kim H."/>
            <person name="Bhak J."/>
            <person name="Lajeunesse T.C."/>
            <person name="Voolstra C.R."/>
        </authorList>
    </citation>
    <scope>NUCLEOTIDE SEQUENCE [LARGE SCALE GENOMIC DNA]</scope>
    <source>
        <strain evidence="6 7">CCMP2467</strain>
    </source>
</reference>
<feature type="repeat" description="ANK" evidence="3">
    <location>
        <begin position="338"/>
        <end position="370"/>
    </location>
</feature>
<evidence type="ECO:0000256" key="4">
    <source>
        <dbReference type="SAM" id="Phobius"/>
    </source>
</evidence>
<feature type="repeat" description="ANK" evidence="3">
    <location>
        <begin position="470"/>
        <end position="502"/>
    </location>
</feature>
<evidence type="ECO:0000313" key="6">
    <source>
        <dbReference type="EMBL" id="OLP80731.1"/>
    </source>
</evidence>
<keyword evidence="7" id="KW-1185">Reference proteome</keyword>
<organism evidence="6 7">
    <name type="scientific">Symbiodinium microadriaticum</name>
    <name type="common">Dinoflagellate</name>
    <name type="synonym">Zooxanthella microadriatica</name>
    <dbReference type="NCBI Taxonomy" id="2951"/>
    <lineage>
        <taxon>Eukaryota</taxon>
        <taxon>Sar</taxon>
        <taxon>Alveolata</taxon>
        <taxon>Dinophyceae</taxon>
        <taxon>Suessiales</taxon>
        <taxon>Symbiodiniaceae</taxon>
        <taxon>Symbiodinium</taxon>
    </lineage>
</organism>
<dbReference type="PANTHER" id="PTHR24201:SF16">
    <property type="entry name" value="ANKYRIN-1-LIKE-RELATED"/>
    <property type="match status" value="1"/>
</dbReference>
<comment type="caution">
    <text evidence="6">The sequence shown here is derived from an EMBL/GenBank/DDBJ whole genome shotgun (WGS) entry which is preliminary data.</text>
</comment>
<feature type="transmembrane region" description="Helical" evidence="4">
    <location>
        <begin position="133"/>
        <end position="159"/>
    </location>
</feature>
<feature type="repeat" description="ANK" evidence="3">
    <location>
        <begin position="404"/>
        <end position="436"/>
    </location>
</feature>
<dbReference type="SUPFAM" id="SSF48403">
    <property type="entry name" value="Ankyrin repeat"/>
    <property type="match status" value="1"/>
</dbReference>
<dbReference type="Proteomes" id="UP000186817">
    <property type="component" value="Unassembled WGS sequence"/>
</dbReference>
<dbReference type="InterPro" id="IPR050776">
    <property type="entry name" value="Ank_Repeat/CDKN_Inhibitor"/>
</dbReference>
<evidence type="ECO:0000256" key="1">
    <source>
        <dbReference type="ARBA" id="ARBA00022737"/>
    </source>
</evidence>
<dbReference type="InterPro" id="IPR002110">
    <property type="entry name" value="Ankyrin_rpt"/>
</dbReference>
<dbReference type="OrthoDB" id="20872at2759"/>
<feature type="repeat" description="ANK" evidence="3">
    <location>
        <begin position="536"/>
        <end position="568"/>
    </location>
</feature>
<keyword evidence="4" id="KW-0472">Membrane</keyword>
<dbReference type="SMART" id="SM00248">
    <property type="entry name" value="ANK"/>
    <property type="match status" value="9"/>
</dbReference>
<keyword evidence="5" id="KW-0732">Signal</keyword>
<dbReference type="Pfam" id="PF12796">
    <property type="entry name" value="Ank_2"/>
    <property type="match status" value="3"/>
</dbReference>
<feature type="signal peptide" evidence="5">
    <location>
        <begin position="1"/>
        <end position="22"/>
    </location>
</feature>
<dbReference type="PROSITE" id="PS50297">
    <property type="entry name" value="ANK_REP_REGION"/>
    <property type="match status" value="9"/>
</dbReference>
<dbReference type="Pfam" id="PF13637">
    <property type="entry name" value="Ank_4"/>
    <property type="match status" value="1"/>
</dbReference>
<evidence type="ECO:0000256" key="3">
    <source>
        <dbReference type="PROSITE-ProRule" id="PRU00023"/>
    </source>
</evidence>
<evidence type="ECO:0000256" key="5">
    <source>
        <dbReference type="SAM" id="SignalP"/>
    </source>
</evidence>
<keyword evidence="1" id="KW-0677">Repeat</keyword>
<evidence type="ECO:0000256" key="2">
    <source>
        <dbReference type="ARBA" id="ARBA00023043"/>
    </source>
</evidence>
<feature type="repeat" description="ANK" evidence="3">
    <location>
        <begin position="371"/>
        <end position="403"/>
    </location>
</feature>
<dbReference type="Gene3D" id="1.25.40.20">
    <property type="entry name" value="Ankyrin repeat-containing domain"/>
    <property type="match status" value="4"/>
</dbReference>
<protein>
    <submittedName>
        <fullName evidence="6">Ankyrin repeat domain-containing protein 17</fullName>
    </submittedName>
</protein>
<feature type="repeat" description="ANK" evidence="3">
    <location>
        <begin position="569"/>
        <end position="601"/>
    </location>
</feature>
<keyword evidence="4" id="KW-1133">Transmembrane helix</keyword>
<dbReference type="PANTHER" id="PTHR24201">
    <property type="entry name" value="ANK_REP_REGION DOMAIN-CONTAINING PROTEIN"/>
    <property type="match status" value="1"/>
</dbReference>